<reference evidence="2" key="2">
    <citation type="submission" date="2013-10" db="EMBL/GenBank/DDBJ databases">
        <authorList>
            <person name="Aslett M."/>
        </authorList>
    </citation>
    <scope>NUCLEOTIDE SEQUENCE [LARGE SCALE GENOMIC DNA]</scope>
    <source>
        <strain evidence="2">Houghton</strain>
    </source>
</reference>
<evidence type="ECO:0000256" key="1">
    <source>
        <dbReference type="SAM" id="MobiDB-lite"/>
    </source>
</evidence>
<feature type="compositionally biased region" description="Low complexity" evidence="1">
    <location>
        <begin position="68"/>
        <end position="117"/>
    </location>
</feature>
<dbReference type="RefSeq" id="XP_013250291.1">
    <property type="nucleotide sequence ID" value="XM_013394837.1"/>
</dbReference>
<gene>
    <name evidence="2" type="ORF">EAH_00011600</name>
</gene>
<name>U6GHC8_EIMAC</name>
<dbReference type="GeneID" id="25269230"/>
<evidence type="ECO:0000313" key="3">
    <source>
        <dbReference type="Proteomes" id="UP000018050"/>
    </source>
</evidence>
<feature type="compositionally biased region" description="Basic and acidic residues" evidence="1">
    <location>
        <begin position="40"/>
        <end position="56"/>
    </location>
</feature>
<evidence type="ECO:0000313" key="2">
    <source>
        <dbReference type="EMBL" id="CDI79651.1"/>
    </source>
</evidence>
<protein>
    <submittedName>
        <fullName evidence="2">Uncharacterized protein</fullName>
    </submittedName>
</protein>
<accession>U6GHC8</accession>
<proteinExistence type="predicted"/>
<organism evidence="2 3">
    <name type="scientific">Eimeria acervulina</name>
    <name type="common">Coccidian parasite</name>
    <dbReference type="NCBI Taxonomy" id="5801"/>
    <lineage>
        <taxon>Eukaryota</taxon>
        <taxon>Sar</taxon>
        <taxon>Alveolata</taxon>
        <taxon>Apicomplexa</taxon>
        <taxon>Conoidasida</taxon>
        <taxon>Coccidia</taxon>
        <taxon>Eucoccidiorida</taxon>
        <taxon>Eimeriorina</taxon>
        <taxon>Eimeriidae</taxon>
        <taxon>Eimeria</taxon>
    </lineage>
</organism>
<dbReference type="VEuPathDB" id="ToxoDB:EAH_00011600"/>
<feature type="region of interest" description="Disordered" evidence="1">
    <location>
        <begin position="303"/>
        <end position="327"/>
    </location>
</feature>
<dbReference type="OrthoDB" id="331463at2759"/>
<feature type="compositionally biased region" description="Low complexity" evidence="1">
    <location>
        <begin position="303"/>
        <end position="325"/>
    </location>
</feature>
<feature type="region of interest" description="Disordered" evidence="1">
    <location>
        <begin position="208"/>
        <end position="229"/>
    </location>
</feature>
<feature type="compositionally biased region" description="Low complexity" evidence="1">
    <location>
        <begin position="124"/>
        <end position="158"/>
    </location>
</feature>
<sequence length="387" mass="38638">MLVSSQESACSKRKPAVQLTKDQVQGEGKQEEQPETEASLDLKEADAETLKNRRDLLLQTPEPAPQTAESPATGAPAGAAAGAAAGAPAPAAAPSAATDAEKTAAAVAEAANASIGAESGGIGARSAAGDGAASAGTASAEAAPAAAPNGNTAAGSSNSNGSCGGLFGSVLKGTSAFVSPFGSLGAAGSSFLLPSAGAGEGTSLFKGSGTAAAADAEDGDAPPPEEPTVVTTTVDSKEEIIFTDRDCRMQCFDLENKKGEEEGLPNARILFFVNRTGRLRLNSPVLPSTVKFRHPVERAAASAATKATSPAAAAAPEGGSADGGAMEVPVKKNTVEFTGLKIDAKDAKDTTFYRIRFSNDERAAEFIALANAKQEEAAKAAQNGSTK</sequence>
<dbReference type="Proteomes" id="UP000018050">
    <property type="component" value="Unassembled WGS sequence"/>
</dbReference>
<reference evidence="2" key="1">
    <citation type="submission" date="2013-10" db="EMBL/GenBank/DDBJ databases">
        <title>Genomic analysis of the causative agents of coccidiosis in chickens.</title>
        <authorList>
            <person name="Reid A.J."/>
            <person name="Blake D."/>
            <person name="Billington K."/>
            <person name="Browne H."/>
            <person name="Dunn M."/>
            <person name="Hung S."/>
            <person name="Kawahara F."/>
            <person name="Miranda-Saavedra D."/>
            <person name="Mourier T."/>
            <person name="Nagra H."/>
            <person name="Otto T.D."/>
            <person name="Rawlings N."/>
            <person name="Sanchez A."/>
            <person name="Sanders M."/>
            <person name="Subramaniam C."/>
            <person name="Tay Y."/>
            <person name="Dear P."/>
            <person name="Doerig C."/>
            <person name="Gruber A."/>
            <person name="Parkinson J."/>
            <person name="Shirley M."/>
            <person name="Wan K.L."/>
            <person name="Berriman M."/>
            <person name="Tomley F."/>
            <person name="Pain A."/>
        </authorList>
    </citation>
    <scope>NUCLEOTIDE SEQUENCE [LARGE SCALE GENOMIC DNA]</scope>
    <source>
        <strain evidence="2">Houghton</strain>
    </source>
</reference>
<dbReference type="EMBL" id="HG671057">
    <property type="protein sequence ID" value="CDI79651.1"/>
    <property type="molecule type" value="Genomic_DNA"/>
</dbReference>
<dbReference type="OMA" id="KFRHPVE"/>
<feature type="region of interest" description="Disordered" evidence="1">
    <location>
        <begin position="1"/>
        <end position="158"/>
    </location>
</feature>
<dbReference type="AlphaFoldDB" id="U6GHC8"/>
<keyword evidence="3" id="KW-1185">Reference proteome</keyword>